<proteinExistence type="predicted"/>
<accession>A0A392VTT4</accession>
<dbReference type="AlphaFoldDB" id="A0A392VTT4"/>
<reference evidence="1 2" key="1">
    <citation type="journal article" date="2018" name="Front. Plant Sci.">
        <title>Red Clover (Trifolium pratense) and Zigzag Clover (T. medium) - A Picture of Genomic Similarities and Differences.</title>
        <authorList>
            <person name="Dluhosova J."/>
            <person name="Istvanek J."/>
            <person name="Nedelnik J."/>
            <person name="Repkova J."/>
        </authorList>
    </citation>
    <scope>NUCLEOTIDE SEQUENCE [LARGE SCALE GENOMIC DNA]</scope>
    <source>
        <strain evidence="2">cv. 10/8</strain>
        <tissue evidence="1">Leaf</tissue>
    </source>
</reference>
<keyword evidence="2" id="KW-1185">Reference proteome</keyword>
<protein>
    <submittedName>
        <fullName evidence="1">F-box family protein</fullName>
    </submittedName>
</protein>
<evidence type="ECO:0000313" key="1">
    <source>
        <dbReference type="EMBL" id="MCI90381.1"/>
    </source>
</evidence>
<dbReference type="Proteomes" id="UP000265520">
    <property type="component" value="Unassembled WGS sequence"/>
</dbReference>
<organism evidence="1 2">
    <name type="scientific">Trifolium medium</name>
    <dbReference type="NCBI Taxonomy" id="97028"/>
    <lineage>
        <taxon>Eukaryota</taxon>
        <taxon>Viridiplantae</taxon>
        <taxon>Streptophyta</taxon>
        <taxon>Embryophyta</taxon>
        <taxon>Tracheophyta</taxon>
        <taxon>Spermatophyta</taxon>
        <taxon>Magnoliopsida</taxon>
        <taxon>eudicotyledons</taxon>
        <taxon>Gunneridae</taxon>
        <taxon>Pentapetalae</taxon>
        <taxon>rosids</taxon>
        <taxon>fabids</taxon>
        <taxon>Fabales</taxon>
        <taxon>Fabaceae</taxon>
        <taxon>Papilionoideae</taxon>
        <taxon>50 kb inversion clade</taxon>
        <taxon>NPAAA clade</taxon>
        <taxon>Hologalegina</taxon>
        <taxon>IRL clade</taxon>
        <taxon>Trifolieae</taxon>
        <taxon>Trifolium</taxon>
    </lineage>
</organism>
<comment type="caution">
    <text evidence="1">The sequence shown here is derived from an EMBL/GenBank/DDBJ whole genome shotgun (WGS) entry which is preliminary data.</text>
</comment>
<feature type="non-terminal residue" evidence="1">
    <location>
        <position position="48"/>
    </location>
</feature>
<name>A0A392VTT4_9FABA</name>
<dbReference type="EMBL" id="LXQA011243124">
    <property type="protein sequence ID" value="MCI90381.1"/>
    <property type="molecule type" value="Genomic_DNA"/>
</dbReference>
<sequence length="48" mass="5539">MNKPKRPLRAVRLVLEKNTDKNNDGYSQMLNVDVKPRYDSFGIVNSCN</sequence>
<evidence type="ECO:0000313" key="2">
    <source>
        <dbReference type="Proteomes" id="UP000265520"/>
    </source>
</evidence>